<keyword evidence="6 7" id="KW-0472">Membrane</keyword>
<evidence type="ECO:0000256" key="7">
    <source>
        <dbReference type="SAM" id="Phobius"/>
    </source>
</evidence>
<sequence>MKLLIAAQDLLDRSRAAEDLAPLLMRLYLAPVFWMAGMQKAMNFPDTVQWFGDMMYGLGLPFPTLMAFLATATELAGAVALVLGLGLRWMCIPLMVTMLVAIFTVHLPHGWLAIAEGMGPFATERTMLALERLAEAKAILREHGDYEHLTEYGSLVILNNGIEFAATYFIMLLSLFFTGGGRYVSLDGWLRRRIQGNPALVSVQATN</sequence>
<keyword evidence="3" id="KW-1003">Cell membrane</keyword>
<keyword evidence="4 7" id="KW-0812">Transmembrane</keyword>
<dbReference type="EMBL" id="PSNW01000007">
    <property type="protein sequence ID" value="PPE73305.1"/>
    <property type="molecule type" value="Genomic_DNA"/>
</dbReference>
<feature type="transmembrane region" description="Helical" evidence="7">
    <location>
        <begin position="94"/>
        <end position="114"/>
    </location>
</feature>
<proteinExistence type="inferred from homology"/>
<evidence type="ECO:0000256" key="6">
    <source>
        <dbReference type="ARBA" id="ARBA00023136"/>
    </source>
</evidence>
<comment type="subcellular location">
    <subcellularLocation>
        <location evidence="1">Cell membrane</location>
        <topology evidence="1">Multi-pass membrane protein</topology>
    </subcellularLocation>
</comment>
<accession>A0A2S5TE90</accession>
<protein>
    <submittedName>
        <fullName evidence="8">Uncharacterized protein</fullName>
    </submittedName>
</protein>
<dbReference type="InterPro" id="IPR051907">
    <property type="entry name" value="DoxX-like_oxidoreductase"/>
</dbReference>
<evidence type="ECO:0000313" key="9">
    <source>
        <dbReference type="Proteomes" id="UP000238220"/>
    </source>
</evidence>
<name>A0A2S5TE90_9GAMM</name>
<dbReference type="PANTHER" id="PTHR33452:SF19">
    <property type="entry name" value="DOXX FAMILY PROTEIN"/>
    <property type="match status" value="1"/>
</dbReference>
<dbReference type="AlphaFoldDB" id="A0A2S5TE90"/>
<comment type="similarity">
    <text evidence="2">Belongs to the DoxX family.</text>
</comment>
<evidence type="ECO:0000256" key="5">
    <source>
        <dbReference type="ARBA" id="ARBA00022989"/>
    </source>
</evidence>
<reference evidence="8 9" key="1">
    <citation type="submission" date="2018-02" db="EMBL/GenBank/DDBJ databases">
        <title>Genome sequencing of Solimonas sp. HR-BB.</title>
        <authorList>
            <person name="Lee Y."/>
            <person name="Jeon C.O."/>
        </authorList>
    </citation>
    <scope>NUCLEOTIDE SEQUENCE [LARGE SCALE GENOMIC DNA]</scope>
    <source>
        <strain evidence="8 9">HR-BB</strain>
    </source>
</reference>
<feature type="transmembrane region" description="Helical" evidence="7">
    <location>
        <begin position="165"/>
        <end position="184"/>
    </location>
</feature>
<dbReference type="RefSeq" id="WP_104230901.1">
    <property type="nucleotide sequence ID" value="NZ_PSNW01000007.1"/>
</dbReference>
<dbReference type="OrthoDB" id="346004at2"/>
<evidence type="ECO:0000256" key="2">
    <source>
        <dbReference type="ARBA" id="ARBA00006679"/>
    </source>
</evidence>
<evidence type="ECO:0000313" key="8">
    <source>
        <dbReference type="EMBL" id="PPE73305.1"/>
    </source>
</evidence>
<dbReference type="GO" id="GO:0005886">
    <property type="term" value="C:plasma membrane"/>
    <property type="evidence" value="ECO:0007669"/>
    <property type="project" value="UniProtKB-SubCell"/>
</dbReference>
<dbReference type="PANTHER" id="PTHR33452">
    <property type="entry name" value="OXIDOREDUCTASE CATD-RELATED"/>
    <property type="match status" value="1"/>
</dbReference>
<dbReference type="Proteomes" id="UP000238220">
    <property type="component" value="Unassembled WGS sequence"/>
</dbReference>
<feature type="transmembrane region" description="Helical" evidence="7">
    <location>
        <begin position="62"/>
        <end position="87"/>
    </location>
</feature>
<comment type="caution">
    <text evidence="8">The sequence shown here is derived from an EMBL/GenBank/DDBJ whole genome shotgun (WGS) entry which is preliminary data.</text>
</comment>
<evidence type="ECO:0000256" key="4">
    <source>
        <dbReference type="ARBA" id="ARBA00022692"/>
    </source>
</evidence>
<keyword evidence="5 7" id="KW-1133">Transmembrane helix</keyword>
<keyword evidence="9" id="KW-1185">Reference proteome</keyword>
<gene>
    <name evidence="8" type="ORF">C3942_13610</name>
</gene>
<dbReference type="Pfam" id="PF07681">
    <property type="entry name" value="DoxX"/>
    <property type="match status" value="1"/>
</dbReference>
<feature type="transmembrane region" description="Helical" evidence="7">
    <location>
        <begin position="20"/>
        <end position="42"/>
    </location>
</feature>
<organism evidence="8 9">
    <name type="scientific">Solimonas fluminis</name>
    <dbReference type="NCBI Taxonomy" id="2086571"/>
    <lineage>
        <taxon>Bacteria</taxon>
        <taxon>Pseudomonadati</taxon>
        <taxon>Pseudomonadota</taxon>
        <taxon>Gammaproteobacteria</taxon>
        <taxon>Nevskiales</taxon>
        <taxon>Nevskiaceae</taxon>
        <taxon>Solimonas</taxon>
    </lineage>
</organism>
<evidence type="ECO:0000256" key="1">
    <source>
        <dbReference type="ARBA" id="ARBA00004651"/>
    </source>
</evidence>
<dbReference type="InterPro" id="IPR032808">
    <property type="entry name" value="DoxX"/>
</dbReference>
<evidence type="ECO:0000256" key="3">
    <source>
        <dbReference type="ARBA" id="ARBA00022475"/>
    </source>
</evidence>